<organism evidence="13 14">
    <name type="scientific">Peptoclostridium litorale DSM 5388</name>
    <dbReference type="NCBI Taxonomy" id="1121324"/>
    <lineage>
        <taxon>Bacteria</taxon>
        <taxon>Bacillati</taxon>
        <taxon>Bacillota</taxon>
        <taxon>Clostridia</taxon>
        <taxon>Peptostreptococcales</taxon>
        <taxon>Peptoclostridiaceae</taxon>
        <taxon>Peptoclostridium</taxon>
    </lineage>
</organism>
<dbReference type="OrthoDB" id="9810148at2"/>
<sequence length="558" mass="62199">MHKALYRMFRPMTFSDVVGQEHITRTLKNQIANDNTAHAYLFCGTRGTGKTSTAKIFARSINCISPVDFEPCNSCEICTGIIEESIMDVVEIDAASNNGVDDVRELRENVKYPPSRGKYKVYIIDEVHMLSQGAFNALLKTLEEPPPYVVFILATTEAHKLPATILSRCQRFEFKRIGMDDAVQRMRHVCEQTGVQADDDALSLIAMSSQGAMRDALSVLDQCISYTSECIRYDDVVSLLGTVDYQTISSMSGAIVDSNIKACLEIVNEAVVWGKDLRHFIQKLIEHFRNIMVMQMGPSNGDMIQLTDHMKELVAKQSQSITPQEAIRNIKILSQVQNDMKYSTHPRIMLEVAAMKLCTPSEDESVEGLISRIARIESIVNKGGIQPSKPERQIEKQSPEKVETCGIAKASAEASSGAASKQKCDSYKCSEKTIDVSTGMDTEPLWKELLRVIKQDKKVPVQAMLKEGKPQGMEGSMIIVVFDDAFGFHKQALSKNETISYINGVLKRITGENMGIKLFLESEVNVNVQDSLEKDTALEMLEEIFPPEMIEIIGPSEE</sequence>
<keyword evidence="8" id="KW-0862">Zinc</keyword>
<dbReference type="Gene3D" id="3.40.50.300">
    <property type="entry name" value="P-loop containing nucleotide triphosphate hydrolases"/>
    <property type="match status" value="1"/>
</dbReference>
<dbReference type="NCBIfam" id="TIGR02397">
    <property type="entry name" value="dnaX_nterm"/>
    <property type="match status" value="1"/>
</dbReference>
<evidence type="ECO:0000256" key="6">
    <source>
        <dbReference type="ARBA" id="ARBA00022723"/>
    </source>
</evidence>
<dbReference type="InterPro" id="IPR008921">
    <property type="entry name" value="DNA_pol3_clamp-load_cplx_C"/>
</dbReference>
<keyword evidence="7" id="KW-0547">Nucleotide-binding</keyword>
<dbReference type="InterPro" id="IPR022754">
    <property type="entry name" value="DNA_pol_III_gamma-3"/>
</dbReference>
<dbReference type="GO" id="GO:0003677">
    <property type="term" value="F:DNA binding"/>
    <property type="evidence" value="ECO:0007669"/>
    <property type="project" value="InterPro"/>
</dbReference>
<dbReference type="SUPFAM" id="SSF48019">
    <property type="entry name" value="post-AAA+ oligomerization domain-like"/>
    <property type="match status" value="1"/>
</dbReference>
<dbReference type="GO" id="GO:0003887">
    <property type="term" value="F:DNA-directed DNA polymerase activity"/>
    <property type="evidence" value="ECO:0007669"/>
    <property type="project" value="UniProtKB-KW"/>
</dbReference>
<dbReference type="AlphaFoldDB" id="A0A069RJW8"/>
<dbReference type="EC" id="2.7.7.7" evidence="2"/>
<dbReference type="GO" id="GO:0006261">
    <property type="term" value="P:DNA-templated DNA replication"/>
    <property type="evidence" value="ECO:0007669"/>
    <property type="project" value="TreeGrafter"/>
</dbReference>
<gene>
    <name evidence="13" type="primary">dnaX</name>
    <name evidence="13" type="ORF">CLIT_16c00220</name>
</gene>
<dbReference type="InterPro" id="IPR003593">
    <property type="entry name" value="AAA+_ATPase"/>
</dbReference>
<keyword evidence="6" id="KW-0479">Metal-binding</keyword>
<evidence type="ECO:0000256" key="4">
    <source>
        <dbReference type="ARBA" id="ARBA00022695"/>
    </source>
</evidence>
<dbReference type="PANTHER" id="PTHR11669">
    <property type="entry name" value="REPLICATION FACTOR C / DNA POLYMERASE III GAMMA-TAU SUBUNIT"/>
    <property type="match status" value="1"/>
</dbReference>
<dbReference type="GO" id="GO:0005524">
    <property type="term" value="F:ATP binding"/>
    <property type="evidence" value="ECO:0007669"/>
    <property type="project" value="UniProtKB-KW"/>
</dbReference>
<evidence type="ECO:0000256" key="7">
    <source>
        <dbReference type="ARBA" id="ARBA00022741"/>
    </source>
</evidence>
<dbReference type="Pfam" id="PF22608">
    <property type="entry name" value="DNAX_ATPase_lid"/>
    <property type="match status" value="1"/>
</dbReference>
<dbReference type="Gene3D" id="1.10.8.60">
    <property type="match status" value="1"/>
</dbReference>
<dbReference type="SUPFAM" id="SSF52540">
    <property type="entry name" value="P-loop containing nucleoside triphosphate hydrolases"/>
    <property type="match status" value="1"/>
</dbReference>
<dbReference type="CDD" id="cd18137">
    <property type="entry name" value="HLD_clamp_pol_III_gamma_tau"/>
    <property type="match status" value="1"/>
</dbReference>
<keyword evidence="4 13" id="KW-0548">Nucleotidyltransferase</keyword>
<dbReference type="RefSeq" id="WP_038266734.1">
    <property type="nucleotide sequence ID" value="NZ_FSRH01000020.1"/>
</dbReference>
<dbReference type="InterPro" id="IPR050238">
    <property type="entry name" value="DNA_Rep/Repair_Clamp_Loader"/>
</dbReference>
<keyword evidence="5" id="KW-0235">DNA replication</keyword>
<feature type="domain" description="AAA+ ATPase" evidence="12">
    <location>
        <begin position="36"/>
        <end position="178"/>
    </location>
</feature>
<evidence type="ECO:0000259" key="12">
    <source>
        <dbReference type="SMART" id="SM00382"/>
    </source>
</evidence>
<dbReference type="Gene3D" id="1.20.272.10">
    <property type="match status" value="1"/>
</dbReference>
<proteinExistence type="inferred from homology"/>
<keyword evidence="3 13" id="KW-0808">Transferase</keyword>
<name>A0A069RJW8_PEPLI</name>
<dbReference type="Pfam" id="PF12169">
    <property type="entry name" value="DNA_pol3_gamma3"/>
    <property type="match status" value="1"/>
</dbReference>
<dbReference type="Proteomes" id="UP000027946">
    <property type="component" value="Unassembled WGS sequence"/>
</dbReference>
<keyword evidence="14" id="KW-1185">Reference proteome</keyword>
<dbReference type="CDD" id="cd00009">
    <property type="entry name" value="AAA"/>
    <property type="match status" value="1"/>
</dbReference>
<evidence type="ECO:0000313" key="13">
    <source>
        <dbReference type="EMBL" id="KDR94522.1"/>
    </source>
</evidence>
<evidence type="ECO:0000256" key="9">
    <source>
        <dbReference type="ARBA" id="ARBA00022840"/>
    </source>
</evidence>
<dbReference type="InterPro" id="IPR027417">
    <property type="entry name" value="P-loop_NTPase"/>
</dbReference>
<dbReference type="FunFam" id="1.10.8.60:FF:000013">
    <property type="entry name" value="DNA polymerase III subunit gamma/tau"/>
    <property type="match status" value="1"/>
</dbReference>
<dbReference type="FunFam" id="3.40.50.300:FF:000014">
    <property type="entry name" value="DNA polymerase III subunit gamma/tau"/>
    <property type="match status" value="1"/>
</dbReference>
<dbReference type="GO" id="GO:0046872">
    <property type="term" value="F:metal ion binding"/>
    <property type="evidence" value="ECO:0007669"/>
    <property type="project" value="UniProtKB-KW"/>
</dbReference>
<dbReference type="InterPro" id="IPR045085">
    <property type="entry name" value="HLD_clamp_pol_III_gamma_tau"/>
</dbReference>
<dbReference type="Pfam" id="PF13177">
    <property type="entry name" value="DNA_pol3_delta2"/>
    <property type="match status" value="1"/>
</dbReference>
<evidence type="ECO:0000256" key="11">
    <source>
        <dbReference type="ARBA" id="ARBA00049244"/>
    </source>
</evidence>
<evidence type="ECO:0000256" key="5">
    <source>
        <dbReference type="ARBA" id="ARBA00022705"/>
    </source>
</evidence>
<comment type="caution">
    <text evidence="13">The sequence shown here is derived from an EMBL/GenBank/DDBJ whole genome shotgun (WGS) entry which is preliminary data.</text>
</comment>
<evidence type="ECO:0000313" key="14">
    <source>
        <dbReference type="Proteomes" id="UP000027946"/>
    </source>
</evidence>
<dbReference type="NCBIfam" id="NF004046">
    <property type="entry name" value="PRK05563.1"/>
    <property type="match status" value="1"/>
</dbReference>
<comment type="catalytic activity">
    <reaction evidence="11">
        <text>DNA(n) + a 2'-deoxyribonucleoside 5'-triphosphate = DNA(n+1) + diphosphate</text>
        <dbReference type="Rhea" id="RHEA:22508"/>
        <dbReference type="Rhea" id="RHEA-COMP:17339"/>
        <dbReference type="Rhea" id="RHEA-COMP:17340"/>
        <dbReference type="ChEBI" id="CHEBI:33019"/>
        <dbReference type="ChEBI" id="CHEBI:61560"/>
        <dbReference type="ChEBI" id="CHEBI:173112"/>
        <dbReference type="EC" id="2.7.7.7"/>
    </reaction>
</comment>
<dbReference type="SMART" id="SM00382">
    <property type="entry name" value="AAA"/>
    <property type="match status" value="1"/>
</dbReference>
<keyword evidence="9" id="KW-0067">ATP-binding</keyword>
<dbReference type="InterPro" id="IPR048448">
    <property type="entry name" value="DnaX-like_C"/>
</dbReference>
<evidence type="ECO:0000256" key="3">
    <source>
        <dbReference type="ARBA" id="ARBA00022679"/>
    </source>
</evidence>
<dbReference type="EMBL" id="JJMM01000016">
    <property type="protein sequence ID" value="KDR94522.1"/>
    <property type="molecule type" value="Genomic_DNA"/>
</dbReference>
<dbReference type="InterPro" id="IPR012763">
    <property type="entry name" value="DNA_pol_III_sug/sutau_N"/>
</dbReference>
<dbReference type="Pfam" id="PF20964">
    <property type="entry name" value="DnaX_C"/>
    <property type="match status" value="1"/>
</dbReference>
<dbReference type="eggNOG" id="COG2812">
    <property type="taxonomic scope" value="Bacteria"/>
</dbReference>
<comment type="similarity">
    <text evidence="1">Belongs to the DnaX/STICHEL family.</text>
</comment>
<evidence type="ECO:0000256" key="1">
    <source>
        <dbReference type="ARBA" id="ARBA00006360"/>
    </source>
</evidence>
<dbReference type="GO" id="GO:0009360">
    <property type="term" value="C:DNA polymerase III complex"/>
    <property type="evidence" value="ECO:0007669"/>
    <property type="project" value="InterPro"/>
</dbReference>
<reference evidence="13 14" key="1">
    <citation type="submission" date="2014-03" db="EMBL/GenBank/DDBJ databases">
        <title>Genome sequence of Clostridium litorale W6, DSM 5388.</title>
        <authorList>
            <person name="Poehlein A."/>
            <person name="Jagirdar A."/>
            <person name="Khonsari B."/>
            <person name="Chibani C.M."/>
            <person name="Gutierrez Gutierrez D.A."/>
            <person name="Davydova E."/>
            <person name="Alghaithi H.S."/>
            <person name="Nair K.P."/>
            <person name="Dhamotharan K."/>
            <person name="Chandran L."/>
            <person name="G W."/>
            <person name="Daniel R."/>
        </authorList>
    </citation>
    <scope>NUCLEOTIDE SEQUENCE [LARGE SCALE GENOMIC DNA]</scope>
    <source>
        <strain evidence="13 14">W6</strain>
    </source>
</reference>
<dbReference type="PANTHER" id="PTHR11669:SF0">
    <property type="entry name" value="PROTEIN STICHEL-LIKE 2"/>
    <property type="match status" value="1"/>
</dbReference>
<protein>
    <recommendedName>
        <fullName evidence="2">DNA-directed DNA polymerase</fullName>
        <ecNumber evidence="2">2.7.7.7</ecNumber>
    </recommendedName>
</protein>
<accession>A0A069RJW8</accession>
<keyword evidence="10" id="KW-0239">DNA-directed DNA polymerase</keyword>
<evidence type="ECO:0000256" key="10">
    <source>
        <dbReference type="ARBA" id="ARBA00022932"/>
    </source>
</evidence>
<evidence type="ECO:0000256" key="8">
    <source>
        <dbReference type="ARBA" id="ARBA00022833"/>
    </source>
</evidence>
<dbReference type="STRING" id="1121324.CLIT_16c00220"/>
<evidence type="ECO:0000256" key="2">
    <source>
        <dbReference type="ARBA" id="ARBA00012417"/>
    </source>
</evidence>